<gene>
    <name evidence="1" type="ORF">PHYPA_022332</name>
</gene>
<keyword evidence="3" id="KW-1185">Reference proteome</keyword>
<dbReference type="Gramene" id="Pp3c17_19600V3.1">
    <property type="protein sequence ID" value="Pp3c17_19600V3.1"/>
    <property type="gene ID" value="Pp3c17_19600"/>
</dbReference>
<protein>
    <submittedName>
        <fullName evidence="1 2">Uncharacterized protein</fullName>
    </submittedName>
</protein>
<evidence type="ECO:0000313" key="1">
    <source>
        <dbReference type="EMBL" id="PNR36481.1"/>
    </source>
</evidence>
<dbReference type="EMBL" id="ABEU02000017">
    <property type="protein sequence ID" value="PNR36481.1"/>
    <property type="molecule type" value="Genomic_DNA"/>
</dbReference>
<reference evidence="1 3" key="2">
    <citation type="journal article" date="2018" name="Plant J.">
        <title>The Physcomitrella patens chromosome-scale assembly reveals moss genome structure and evolution.</title>
        <authorList>
            <person name="Lang D."/>
            <person name="Ullrich K.K."/>
            <person name="Murat F."/>
            <person name="Fuchs J."/>
            <person name="Jenkins J."/>
            <person name="Haas F.B."/>
            <person name="Piednoel M."/>
            <person name="Gundlach H."/>
            <person name="Van Bel M."/>
            <person name="Meyberg R."/>
            <person name="Vives C."/>
            <person name="Morata J."/>
            <person name="Symeonidi A."/>
            <person name="Hiss M."/>
            <person name="Muchero W."/>
            <person name="Kamisugi Y."/>
            <person name="Saleh O."/>
            <person name="Blanc G."/>
            <person name="Decker E.L."/>
            <person name="van Gessel N."/>
            <person name="Grimwood J."/>
            <person name="Hayes R.D."/>
            <person name="Graham S.W."/>
            <person name="Gunter L.E."/>
            <person name="McDaniel S.F."/>
            <person name="Hoernstein S.N.W."/>
            <person name="Larsson A."/>
            <person name="Li F.W."/>
            <person name="Perroud P.F."/>
            <person name="Phillips J."/>
            <person name="Ranjan P."/>
            <person name="Rokshar D.S."/>
            <person name="Rothfels C.J."/>
            <person name="Schneider L."/>
            <person name="Shu S."/>
            <person name="Stevenson D.W."/>
            <person name="Thummler F."/>
            <person name="Tillich M."/>
            <person name="Villarreal Aguilar J.C."/>
            <person name="Widiez T."/>
            <person name="Wong G.K."/>
            <person name="Wymore A."/>
            <person name="Zhang Y."/>
            <person name="Zimmer A.D."/>
            <person name="Quatrano R.S."/>
            <person name="Mayer K.F.X."/>
            <person name="Goodstein D."/>
            <person name="Casacuberta J.M."/>
            <person name="Vandepoele K."/>
            <person name="Reski R."/>
            <person name="Cuming A.C."/>
            <person name="Tuskan G.A."/>
            <person name="Maumus F."/>
            <person name="Salse J."/>
            <person name="Schmutz J."/>
            <person name="Rensing S.A."/>
        </authorList>
    </citation>
    <scope>NUCLEOTIDE SEQUENCE [LARGE SCALE GENOMIC DNA]</scope>
    <source>
        <strain evidence="2 3">cv. Gransden 2004</strain>
    </source>
</reference>
<dbReference type="InParanoid" id="A0A2K1J4M4"/>
<dbReference type="EnsemblPlants" id="Pp3c17_19600V3.1">
    <property type="protein sequence ID" value="Pp3c17_19600V3.1"/>
    <property type="gene ID" value="Pp3c17_19600"/>
</dbReference>
<reference evidence="2" key="3">
    <citation type="submission" date="2020-12" db="UniProtKB">
        <authorList>
            <consortium name="EnsemblPlants"/>
        </authorList>
    </citation>
    <scope>IDENTIFICATION</scope>
</reference>
<sequence>MLKLQSHVLQISEDSDLLASFVPKFETENLSSSRQGFSG</sequence>
<reference evidence="1 3" key="1">
    <citation type="journal article" date="2008" name="Science">
        <title>The Physcomitrella genome reveals evolutionary insights into the conquest of land by plants.</title>
        <authorList>
            <person name="Rensing S."/>
            <person name="Lang D."/>
            <person name="Zimmer A."/>
            <person name="Terry A."/>
            <person name="Salamov A."/>
            <person name="Shapiro H."/>
            <person name="Nishiyama T."/>
            <person name="Perroud P.-F."/>
            <person name="Lindquist E."/>
            <person name="Kamisugi Y."/>
            <person name="Tanahashi T."/>
            <person name="Sakakibara K."/>
            <person name="Fujita T."/>
            <person name="Oishi K."/>
            <person name="Shin-I T."/>
            <person name="Kuroki Y."/>
            <person name="Toyoda A."/>
            <person name="Suzuki Y."/>
            <person name="Hashimoto A."/>
            <person name="Yamaguchi K."/>
            <person name="Sugano A."/>
            <person name="Kohara Y."/>
            <person name="Fujiyama A."/>
            <person name="Anterola A."/>
            <person name="Aoki S."/>
            <person name="Ashton N."/>
            <person name="Barbazuk W.B."/>
            <person name="Barker E."/>
            <person name="Bennetzen J."/>
            <person name="Bezanilla M."/>
            <person name="Blankenship R."/>
            <person name="Cho S.H."/>
            <person name="Dutcher S."/>
            <person name="Estelle M."/>
            <person name="Fawcett J.A."/>
            <person name="Gundlach H."/>
            <person name="Hanada K."/>
            <person name="Heyl A."/>
            <person name="Hicks K.A."/>
            <person name="Hugh J."/>
            <person name="Lohr M."/>
            <person name="Mayer K."/>
            <person name="Melkozernov A."/>
            <person name="Murata T."/>
            <person name="Nelson D."/>
            <person name="Pils B."/>
            <person name="Prigge M."/>
            <person name="Reiss B."/>
            <person name="Renner T."/>
            <person name="Rombauts S."/>
            <person name="Rushton P."/>
            <person name="Sanderfoot A."/>
            <person name="Schween G."/>
            <person name="Shiu S.-H."/>
            <person name="Stueber K."/>
            <person name="Theodoulou F.L."/>
            <person name="Tu H."/>
            <person name="Van de Peer Y."/>
            <person name="Verrier P.J."/>
            <person name="Waters E."/>
            <person name="Wood A."/>
            <person name="Yang L."/>
            <person name="Cove D."/>
            <person name="Cuming A."/>
            <person name="Hasebe M."/>
            <person name="Lucas S."/>
            <person name="Mishler D.B."/>
            <person name="Reski R."/>
            <person name="Grigoriev I."/>
            <person name="Quatrano R.S."/>
            <person name="Boore J.L."/>
        </authorList>
    </citation>
    <scope>NUCLEOTIDE SEQUENCE [LARGE SCALE GENOMIC DNA]</scope>
    <source>
        <strain evidence="2 3">cv. Gransden 2004</strain>
    </source>
</reference>
<organism evidence="1">
    <name type="scientific">Physcomitrium patens</name>
    <name type="common">Spreading-leaved earth moss</name>
    <name type="synonym">Physcomitrella patens</name>
    <dbReference type="NCBI Taxonomy" id="3218"/>
    <lineage>
        <taxon>Eukaryota</taxon>
        <taxon>Viridiplantae</taxon>
        <taxon>Streptophyta</taxon>
        <taxon>Embryophyta</taxon>
        <taxon>Bryophyta</taxon>
        <taxon>Bryophytina</taxon>
        <taxon>Bryopsida</taxon>
        <taxon>Funariidae</taxon>
        <taxon>Funariales</taxon>
        <taxon>Funariaceae</taxon>
        <taxon>Physcomitrium</taxon>
    </lineage>
</organism>
<name>A0A2K1J4M4_PHYPA</name>
<dbReference type="AlphaFoldDB" id="A0A2K1J4M4"/>
<proteinExistence type="predicted"/>
<evidence type="ECO:0000313" key="3">
    <source>
        <dbReference type="Proteomes" id="UP000006727"/>
    </source>
</evidence>
<accession>A0A2K1J4M4</accession>
<dbReference type="Proteomes" id="UP000006727">
    <property type="component" value="Chromosome 17"/>
</dbReference>
<evidence type="ECO:0000313" key="2">
    <source>
        <dbReference type="EnsemblPlants" id="Pp3c17_19600V3.1"/>
    </source>
</evidence>